<keyword evidence="2" id="KW-1185">Reference proteome</keyword>
<dbReference type="RefSeq" id="XP_047842431.1">
    <property type="nucleotide sequence ID" value="XM_047986449.1"/>
</dbReference>
<dbReference type="GeneID" id="72067128"/>
<accession>A0A9Q8VA33</accession>
<evidence type="ECO:0000313" key="1">
    <source>
        <dbReference type="EMBL" id="UNI18950.1"/>
    </source>
</evidence>
<sequence>MTSGRFPRIVANTFESDDSADKPGIFSEKYRVCTPPSYRMPLSSEAYHSVDSLGELSESLDNTFNLEIAPQLLDTILVPNGILNKDDGLHGTVDLMWRAHLEHPESRLLTVMIKAPWSTNKRRPGPLPHLTTWEYAAMQCRDFVNNHAQVSMFCGLQNNGFLIHVEITSEELHLPRYFGVAYEYLDEYDSWRPTIQEVLQRFGLWYYLSRTKNSLLYQPDAYQEKVNLGSNIGVGKTAATAMR</sequence>
<reference evidence="1" key="1">
    <citation type="submission" date="2021-11" db="EMBL/GenBank/DDBJ databases">
        <title>Purpureocillium_takamizusanense_genome.</title>
        <authorList>
            <person name="Nguyen N.-H."/>
        </authorList>
    </citation>
    <scope>NUCLEOTIDE SEQUENCE</scope>
    <source>
        <strain evidence="1">PT3</strain>
    </source>
</reference>
<gene>
    <name evidence="1" type="ORF">JDV02_005179</name>
</gene>
<dbReference type="Proteomes" id="UP000829364">
    <property type="component" value="Chromosome 4"/>
</dbReference>
<proteinExistence type="predicted"/>
<evidence type="ECO:0000313" key="2">
    <source>
        <dbReference type="Proteomes" id="UP000829364"/>
    </source>
</evidence>
<organism evidence="1 2">
    <name type="scientific">Purpureocillium takamizusanense</name>
    <dbReference type="NCBI Taxonomy" id="2060973"/>
    <lineage>
        <taxon>Eukaryota</taxon>
        <taxon>Fungi</taxon>
        <taxon>Dikarya</taxon>
        <taxon>Ascomycota</taxon>
        <taxon>Pezizomycotina</taxon>
        <taxon>Sordariomycetes</taxon>
        <taxon>Hypocreomycetidae</taxon>
        <taxon>Hypocreales</taxon>
        <taxon>Ophiocordycipitaceae</taxon>
        <taxon>Purpureocillium</taxon>
    </lineage>
</organism>
<dbReference type="KEGG" id="ptkz:JDV02_005179"/>
<dbReference type="AlphaFoldDB" id="A0A9Q8VA33"/>
<dbReference type="OrthoDB" id="5424209at2759"/>
<name>A0A9Q8VA33_9HYPO</name>
<dbReference type="EMBL" id="CP086357">
    <property type="protein sequence ID" value="UNI18950.1"/>
    <property type="molecule type" value="Genomic_DNA"/>
</dbReference>
<protein>
    <submittedName>
        <fullName evidence="1">Uncharacterized protein</fullName>
    </submittedName>
</protein>